<name>A0A1N6PC03_9FLAO</name>
<reference evidence="3" key="1">
    <citation type="submission" date="2017-01" db="EMBL/GenBank/DDBJ databases">
        <authorList>
            <person name="Varghese N."/>
            <person name="Submissions S."/>
        </authorList>
    </citation>
    <scope>NUCLEOTIDE SEQUENCE [LARGE SCALE GENOMIC DNA]</scope>
    <source>
        <strain evidence="3">DSM 15366</strain>
    </source>
</reference>
<organism evidence="2 3">
    <name type="scientific">Maribacter ulvicola</name>
    <dbReference type="NCBI Taxonomy" id="228959"/>
    <lineage>
        <taxon>Bacteria</taxon>
        <taxon>Pseudomonadati</taxon>
        <taxon>Bacteroidota</taxon>
        <taxon>Flavobacteriia</taxon>
        <taxon>Flavobacteriales</taxon>
        <taxon>Flavobacteriaceae</taxon>
        <taxon>Maribacter</taxon>
    </lineage>
</organism>
<keyword evidence="3" id="KW-1185">Reference proteome</keyword>
<feature type="transmembrane region" description="Helical" evidence="1">
    <location>
        <begin position="21"/>
        <end position="40"/>
    </location>
</feature>
<dbReference type="EMBL" id="FTMA01000001">
    <property type="protein sequence ID" value="SIQ01799.1"/>
    <property type="molecule type" value="Genomic_DNA"/>
</dbReference>
<keyword evidence="1" id="KW-0812">Transmembrane</keyword>
<keyword evidence="1" id="KW-0472">Membrane</keyword>
<evidence type="ECO:0000313" key="3">
    <source>
        <dbReference type="Proteomes" id="UP000186953"/>
    </source>
</evidence>
<proteinExistence type="predicted"/>
<evidence type="ECO:0000256" key="1">
    <source>
        <dbReference type="SAM" id="Phobius"/>
    </source>
</evidence>
<dbReference type="RefSeq" id="WP_262493985.1">
    <property type="nucleotide sequence ID" value="NZ_FTMA01000001.1"/>
</dbReference>
<sequence>MTRVNVDNQNKEPALVKALKVTIVIATIGILLCVFLMTFGW</sequence>
<gene>
    <name evidence="2" type="ORF">SAMN05421797_101370</name>
</gene>
<evidence type="ECO:0000313" key="2">
    <source>
        <dbReference type="EMBL" id="SIQ01799.1"/>
    </source>
</evidence>
<dbReference type="Proteomes" id="UP000186953">
    <property type="component" value="Unassembled WGS sequence"/>
</dbReference>
<accession>A0A1N6PC03</accession>
<keyword evidence="1" id="KW-1133">Transmembrane helix</keyword>
<dbReference type="AlphaFoldDB" id="A0A1N6PC03"/>
<protein>
    <submittedName>
        <fullName evidence="2">Uncharacterized protein</fullName>
    </submittedName>
</protein>